<gene>
    <name evidence="6" type="ORF">A7E78_05730</name>
</gene>
<evidence type="ECO:0000256" key="3">
    <source>
        <dbReference type="ARBA" id="ARBA00022679"/>
    </source>
</evidence>
<evidence type="ECO:0000313" key="6">
    <source>
        <dbReference type="EMBL" id="APG27383.1"/>
    </source>
</evidence>
<evidence type="ECO:0000256" key="4">
    <source>
        <dbReference type="ARBA" id="ARBA00022691"/>
    </source>
</evidence>
<keyword evidence="2" id="KW-0489">Methyltransferase</keyword>
<proteinExistence type="inferred from homology"/>
<evidence type="ECO:0000256" key="1">
    <source>
        <dbReference type="ARBA" id="ARBA00005879"/>
    </source>
</evidence>
<dbReference type="Gene3D" id="3.40.1010.10">
    <property type="entry name" value="Cobalt-precorrin-4 Transmethylase, Domain 1"/>
    <property type="match status" value="1"/>
</dbReference>
<protein>
    <recommendedName>
        <fullName evidence="5">Tetrapyrrole methylase domain-containing protein</fullName>
    </recommendedName>
</protein>
<feature type="domain" description="Tetrapyrrole methylase" evidence="5">
    <location>
        <begin position="4"/>
        <end position="202"/>
    </location>
</feature>
<dbReference type="KEGG" id="pef:A7E78_05730"/>
<dbReference type="Gene3D" id="3.30.950.10">
    <property type="entry name" value="Methyltransferase, Cobalt-precorrin-4 Transmethylase, Domain 2"/>
    <property type="match status" value="1"/>
</dbReference>
<accession>A0A1L3GN68</accession>
<dbReference type="Pfam" id="PF00590">
    <property type="entry name" value="TP_methylase"/>
    <property type="match status" value="1"/>
</dbReference>
<dbReference type="AlphaFoldDB" id="A0A1L3GN68"/>
<evidence type="ECO:0000313" key="7">
    <source>
        <dbReference type="Proteomes" id="UP000182517"/>
    </source>
</evidence>
<dbReference type="GO" id="GO:0032259">
    <property type="term" value="P:methylation"/>
    <property type="evidence" value="ECO:0007669"/>
    <property type="project" value="UniProtKB-KW"/>
</dbReference>
<keyword evidence="7" id="KW-1185">Reference proteome</keyword>
<organism evidence="6 7">
    <name type="scientific">Syntrophotalea acetylenivorans</name>
    <dbReference type="NCBI Taxonomy" id="1842532"/>
    <lineage>
        <taxon>Bacteria</taxon>
        <taxon>Pseudomonadati</taxon>
        <taxon>Thermodesulfobacteriota</taxon>
        <taxon>Desulfuromonadia</taxon>
        <taxon>Desulfuromonadales</taxon>
        <taxon>Syntrophotaleaceae</taxon>
        <taxon>Syntrophotalea</taxon>
    </lineage>
</organism>
<name>A0A1L3GN68_9BACT</name>
<dbReference type="InterPro" id="IPR014777">
    <property type="entry name" value="4pyrrole_Mease_sub1"/>
</dbReference>
<dbReference type="CDD" id="cd11724">
    <property type="entry name" value="TP_methylase"/>
    <property type="match status" value="1"/>
</dbReference>
<dbReference type="InterPro" id="IPR003043">
    <property type="entry name" value="Uropor_MeTrfase_CS"/>
</dbReference>
<comment type="similarity">
    <text evidence="1">Belongs to the precorrin methyltransferase family.</text>
</comment>
<keyword evidence="3" id="KW-0808">Transferase</keyword>
<dbReference type="SUPFAM" id="SSF53790">
    <property type="entry name" value="Tetrapyrrole methylase"/>
    <property type="match status" value="1"/>
</dbReference>
<dbReference type="InterPro" id="IPR014776">
    <property type="entry name" value="4pyrrole_Mease_sub2"/>
</dbReference>
<dbReference type="PANTHER" id="PTHR45790">
    <property type="entry name" value="SIROHEME SYNTHASE-RELATED"/>
    <property type="match status" value="1"/>
</dbReference>
<evidence type="ECO:0000256" key="2">
    <source>
        <dbReference type="ARBA" id="ARBA00022603"/>
    </source>
</evidence>
<sequence length="255" mass="27804">MSLVYFVGAGPGDPELLTLKGARLLAESRTVYAFSPFDQTFAGLLAGKEFYNPYDYSFDGLLTQLHEQRQRGSVVFLVPGDLTFFSPFQALIEHLGDAAQVVPGVSTVNAASALLKRTLNLSGTCSRTLIVSPRVLEELPGSPSLEELAAPGVTLAIYMNHLPLTELVERLRRGYGKNVAISLVHRLGFSGEEVVNGTLDDIVSQCGDRDLFAGSGGRRSGLTLVLVGEALSAAVDHGWWDRRYYRQQTQQEQQN</sequence>
<dbReference type="GO" id="GO:0008168">
    <property type="term" value="F:methyltransferase activity"/>
    <property type="evidence" value="ECO:0007669"/>
    <property type="project" value="UniProtKB-KW"/>
</dbReference>
<dbReference type="InterPro" id="IPR000878">
    <property type="entry name" value="4pyrrol_Mease"/>
</dbReference>
<keyword evidence="4" id="KW-0949">S-adenosyl-L-methionine</keyword>
<dbReference type="PROSITE" id="PS00839">
    <property type="entry name" value="SUMT_1"/>
    <property type="match status" value="1"/>
</dbReference>
<dbReference type="RefSeq" id="WP_072283351.1">
    <property type="nucleotide sequence ID" value="NZ_CP015519.1"/>
</dbReference>
<evidence type="ECO:0000259" key="5">
    <source>
        <dbReference type="Pfam" id="PF00590"/>
    </source>
</evidence>
<dbReference type="InterPro" id="IPR050161">
    <property type="entry name" value="Siro_Cobalamin_biosynth"/>
</dbReference>
<reference evidence="6 7" key="1">
    <citation type="journal article" date="2017" name="Genome Announc.">
        <title>Complete Genome Sequences of Two Acetylene-Fermenting Pelobacter acetylenicus Strains.</title>
        <authorList>
            <person name="Sutton J.M."/>
            <person name="Baesman S.M."/>
            <person name="Fierst J.L."/>
            <person name="Poret-Peterson A.T."/>
            <person name="Oremland R.S."/>
            <person name="Dunlap D.S."/>
            <person name="Akob D.M."/>
        </authorList>
    </citation>
    <scope>NUCLEOTIDE SEQUENCE [LARGE SCALE GENOMIC DNA]</scope>
    <source>
        <strain evidence="6 7">SFB93</strain>
    </source>
</reference>
<dbReference type="EMBL" id="CP015519">
    <property type="protein sequence ID" value="APG27383.1"/>
    <property type="molecule type" value="Genomic_DNA"/>
</dbReference>
<dbReference type="OrthoDB" id="9815856at2"/>
<dbReference type="PANTHER" id="PTHR45790:SF4">
    <property type="entry name" value="COBALT-PRECORRIN-4 C(11)-METHYLTRANSFERASE"/>
    <property type="match status" value="1"/>
</dbReference>
<dbReference type="InterPro" id="IPR035996">
    <property type="entry name" value="4pyrrol_Methylase_sf"/>
</dbReference>
<dbReference type="STRING" id="1842532.A7E78_05730"/>
<dbReference type="Proteomes" id="UP000182517">
    <property type="component" value="Chromosome"/>
</dbReference>